<gene>
    <name evidence="1" type="ORF">ACFO0K_01610</name>
</gene>
<organism evidence="1 2">
    <name type="scientific">Citricoccus alkalitolerans</name>
    <dbReference type="NCBI Taxonomy" id="246603"/>
    <lineage>
        <taxon>Bacteria</taxon>
        <taxon>Bacillati</taxon>
        <taxon>Actinomycetota</taxon>
        <taxon>Actinomycetes</taxon>
        <taxon>Micrococcales</taxon>
        <taxon>Micrococcaceae</taxon>
        <taxon>Citricoccus</taxon>
    </lineage>
</organism>
<name>A0ABV8XS59_9MICC</name>
<accession>A0ABV8XS59</accession>
<evidence type="ECO:0000313" key="1">
    <source>
        <dbReference type="EMBL" id="MFC4428374.1"/>
    </source>
</evidence>
<keyword evidence="2" id="KW-1185">Reference proteome</keyword>
<dbReference type="EMBL" id="JBHSEN010000001">
    <property type="protein sequence ID" value="MFC4428374.1"/>
    <property type="molecule type" value="Genomic_DNA"/>
</dbReference>
<proteinExistence type="predicted"/>
<evidence type="ECO:0000313" key="2">
    <source>
        <dbReference type="Proteomes" id="UP001595965"/>
    </source>
</evidence>
<dbReference type="Proteomes" id="UP001595965">
    <property type="component" value="Unassembled WGS sequence"/>
</dbReference>
<protein>
    <recommendedName>
        <fullName evidence="3">Ribosomally synthesized peptide with SipW-like signal peptide</fullName>
    </recommendedName>
</protein>
<evidence type="ECO:0008006" key="3">
    <source>
        <dbReference type="Google" id="ProtNLM"/>
    </source>
</evidence>
<reference evidence="2" key="1">
    <citation type="journal article" date="2019" name="Int. J. Syst. Evol. Microbiol.">
        <title>The Global Catalogue of Microorganisms (GCM) 10K type strain sequencing project: providing services to taxonomists for standard genome sequencing and annotation.</title>
        <authorList>
            <consortium name="The Broad Institute Genomics Platform"/>
            <consortium name="The Broad Institute Genome Sequencing Center for Infectious Disease"/>
            <person name="Wu L."/>
            <person name="Ma J."/>
        </authorList>
    </citation>
    <scope>NUCLEOTIDE SEQUENCE [LARGE SCALE GENOMIC DNA]</scope>
    <source>
        <strain evidence="2">CGMCC 1.12125</strain>
    </source>
</reference>
<comment type="caution">
    <text evidence="1">The sequence shown here is derived from an EMBL/GenBank/DDBJ whole genome shotgun (WGS) entry which is preliminary data.</text>
</comment>
<sequence>MRIKTLLQSAAVIALALVAGLCGVGGTWALWNTAAPANSGTVQSADFRVEINGTPMIVNGVAATVALEDPGTALTPTAPAYSVVTVKNATNASAPFSVSVAAGQPHVTSPNAALPASVTVWSSLMPESQRCADAAYASAPATTTITQGTTAQICLRMTLPENAPETLSHATATVTVPITATQTQ</sequence>
<dbReference type="RefSeq" id="WP_344230195.1">
    <property type="nucleotide sequence ID" value="NZ_BAAALH010000002.1"/>
</dbReference>